<evidence type="ECO:0000313" key="2">
    <source>
        <dbReference type="Proteomes" id="UP000494252"/>
    </source>
</evidence>
<protein>
    <submittedName>
        <fullName evidence="1">Uncharacterized protein</fullName>
    </submittedName>
</protein>
<accession>A0A6J5G6D2</accession>
<gene>
    <name evidence="1" type="ORF">LMG27177_03516</name>
</gene>
<organism evidence="1 2">
    <name type="scientific">Paraburkholderia fynbosensis</name>
    <dbReference type="NCBI Taxonomy" id="1200993"/>
    <lineage>
        <taxon>Bacteria</taxon>
        <taxon>Pseudomonadati</taxon>
        <taxon>Pseudomonadota</taxon>
        <taxon>Betaproteobacteria</taxon>
        <taxon>Burkholderiales</taxon>
        <taxon>Burkholderiaceae</taxon>
        <taxon>Paraburkholderia</taxon>
    </lineage>
</organism>
<dbReference type="EMBL" id="CADIKI010000009">
    <property type="protein sequence ID" value="CAB3793740.1"/>
    <property type="molecule type" value="Genomic_DNA"/>
</dbReference>
<reference evidence="1 2" key="1">
    <citation type="submission" date="2020-04" db="EMBL/GenBank/DDBJ databases">
        <authorList>
            <person name="De Canck E."/>
        </authorList>
    </citation>
    <scope>NUCLEOTIDE SEQUENCE [LARGE SCALE GENOMIC DNA]</scope>
    <source>
        <strain evidence="1 2">LMG 27177</strain>
    </source>
</reference>
<keyword evidence="2" id="KW-1185">Reference proteome</keyword>
<sequence>MHNVRCSPPMRADMVVFTVDCTDHDSMNTLKWICERHRIDYHPLRTASVASFVELTARLHPTIALNSATRHRRRFACGTAEREAR</sequence>
<evidence type="ECO:0000313" key="1">
    <source>
        <dbReference type="EMBL" id="CAB3793740.1"/>
    </source>
</evidence>
<dbReference type="Proteomes" id="UP000494252">
    <property type="component" value="Unassembled WGS sequence"/>
</dbReference>
<dbReference type="AlphaFoldDB" id="A0A6J5G6D2"/>
<name>A0A6J5G6D2_9BURK</name>
<proteinExistence type="predicted"/>